<dbReference type="AlphaFoldDB" id="A0A371FGV9"/>
<proteinExistence type="predicted"/>
<keyword evidence="2" id="KW-1185">Reference proteome</keyword>
<dbReference type="Proteomes" id="UP000257109">
    <property type="component" value="Unassembled WGS sequence"/>
</dbReference>
<dbReference type="OrthoDB" id="1413556at2759"/>
<dbReference type="STRING" id="157652.A0A371FGV9"/>
<evidence type="ECO:0000313" key="1">
    <source>
        <dbReference type="EMBL" id="RDX77529.1"/>
    </source>
</evidence>
<name>A0A371FGV9_MUCPR</name>
<feature type="non-terminal residue" evidence="1">
    <location>
        <position position="1"/>
    </location>
</feature>
<organism evidence="1 2">
    <name type="scientific">Mucuna pruriens</name>
    <name type="common">Velvet bean</name>
    <name type="synonym">Dolichos pruriens</name>
    <dbReference type="NCBI Taxonomy" id="157652"/>
    <lineage>
        <taxon>Eukaryota</taxon>
        <taxon>Viridiplantae</taxon>
        <taxon>Streptophyta</taxon>
        <taxon>Embryophyta</taxon>
        <taxon>Tracheophyta</taxon>
        <taxon>Spermatophyta</taxon>
        <taxon>Magnoliopsida</taxon>
        <taxon>eudicotyledons</taxon>
        <taxon>Gunneridae</taxon>
        <taxon>Pentapetalae</taxon>
        <taxon>rosids</taxon>
        <taxon>fabids</taxon>
        <taxon>Fabales</taxon>
        <taxon>Fabaceae</taxon>
        <taxon>Papilionoideae</taxon>
        <taxon>50 kb inversion clade</taxon>
        <taxon>NPAAA clade</taxon>
        <taxon>indigoferoid/millettioid clade</taxon>
        <taxon>Phaseoleae</taxon>
        <taxon>Mucuna</taxon>
    </lineage>
</organism>
<evidence type="ECO:0000313" key="2">
    <source>
        <dbReference type="Proteomes" id="UP000257109"/>
    </source>
</evidence>
<comment type="caution">
    <text evidence="1">The sequence shown here is derived from an EMBL/GenBank/DDBJ whole genome shotgun (WGS) entry which is preliminary data.</text>
</comment>
<sequence>MANTKQVVFESRSLEAFMERKKTPPKARCSRELIQKSQLLKASFAIEARFTNLTVSKRLSPQGPDHKHH</sequence>
<protein>
    <submittedName>
        <fullName evidence="1">Uncharacterized protein</fullName>
    </submittedName>
</protein>
<gene>
    <name evidence="1" type="ORF">CR513_42334</name>
</gene>
<reference evidence="1" key="1">
    <citation type="submission" date="2018-05" db="EMBL/GenBank/DDBJ databases">
        <title>Draft genome of Mucuna pruriens seed.</title>
        <authorList>
            <person name="Nnadi N.E."/>
            <person name="Vos R."/>
            <person name="Hasami M.H."/>
            <person name="Devisetty U.K."/>
            <person name="Aguiy J.C."/>
        </authorList>
    </citation>
    <scope>NUCLEOTIDE SEQUENCE [LARGE SCALE GENOMIC DNA]</scope>
    <source>
        <strain evidence="1">JCA_2017</strain>
    </source>
</reference>
<dbReference type="EMBL" id="QJKJ01009147">
    <property type="protein sequence ID" value="RDX77529.1"/>
    <property type="molecule type" value="Genomic_DNA"/>
</dbReference>
<accession>A0A371FGV9</accession>